<organism evidence="1 2">
    <name type="scientific">Daucus carota subsp. sativus</name>
    <name type="common">Carrot</name>
    <dbReference type="NCBI Taxonomy" id="79200"/>
    <lineage>
        <taxon>Eukaryota</taxon>
        <taxon>Viridiplantae</taxon>
        <taxon>Streptophyta</taxon>
        <taxon>Embryophyta</taxon>
        <taxon>Tracheophyta</taxon>
        <taxon>Spermatophyta</taxon>
        <taxon>Magnoliopsida</taxon>
        <taxon>eudicotyledons</taxon>
        <taxon>Gunneridae</taxon>
        <taxon>Pentapetalae</taxon>
        <taxon>asterids</taxon>
        <taxon>campanulids</taxon>
        <taxon>Apiales</taxon>
        <taxon>Apiaceae</taxon>
        <taxon>Apioideae</taxon>
        <taxon>Scandiceae</taxon>
        <taxon>Daucinae</taxon>
        <taxon>Daucus</taxon>
        <taxon>Daucus sect. Daucus</taxon>
    </lineage>
</organism>
<dbReference type="Proteomes" id="UP000077755">
    <property type="component" value="Chromosome 2"/>
</dbReference>
<proteinExistence type="predicted"/>
<gene>
    <name evidence="1" type="ORF">DCAR_0206466</name>
</gene>
<accession>A0A169WPP7</accession>
<dbReference type="Gramene" id="KZN04909">
    <property type="protein sequence ID" value="KZN04909"/>
    <property type="gene ID" value="DCAR_005746"/>
</dbReference>
<keyword evidence="2" id="KW-1185">Reference proteome</keyword>
<evidence type="ECO:0000313" key="1">
    <source>
        <dbReference type="EMBL" id="WOG87243.1"/>
    </source>
</evidence>
<evidence type="ECO:0000313" key="2">
    <source>
        <dbReference type="Proteomes" id="UP000077755"/>
    </source>
</evidence>
<reference evidence="1" key="1">
    <citation type="journal article" date="2016" name="Nat. Genet.">
        <title>A high-quality carrot genome assembly provides new insights into carotenoid accumulation and asterid genome evolution.</title>
        <authorList>
            <person name="Iorizzo M."/>
            <person name="Ellison S."/>
            <person name="Senalik D."/>
            <person name="Zeng P."/>
            <person name="Satapoomin P."/>
            <person name="Huang J."/>
            <person name="Bowman M."/>
            <person name="Iovene M."/>
            <person name="Sanseverino W."/>
            <person name="Cavagnaro P."/>
            <person name="Yildiz M."/>
            <person name="Macko-Podgorni A."/>
            <person name="Moranska E."/>
            <person name="Grzebelus E."/>
            <person name="Grzebelus D."/>
            <person name="Ashrafi H."/>
            <person name="Zheng Z."/>
            <person name="Cheng S."/>
            <person name="Spooner D."/>
            <person name="Van Deynze A."/>
            <person name="Simon P."/>
        </authorList>
    </citation>
    <scope>NUCLEOTIDE SEQUENCE</scope>
    <source>
        <tissue evidence="1">Leaf</tissue>
    </source>
</reference>
<dbReference type="EMBL" id="CP093344">
    <property type="protein sequence ID" value="WOG87243.1"/>
    <property type="molecule type" value="Genomic_DNA"/>
</dbReference>
<name>A0A169WPP7_DAUCS</name>
<reference evidence="1" key="2">
    <citation type="submission" date="2022-03" db="EMBL/GenBank/DDBJ databases">
        <title>Draft title - Genomic analysis of global carrot germplasm unveils the trajectory of domestication and the origin of high carotenoid orange carrot.</title>
        <authorList>
            <person name="Iorizzo M."/>
            <person name="Ellison S."/>
            <person name="Senalik D."/>
            <person name="Macko-Podgorni A."/>
            <person name="Grzebelus D."/>
            <person name="Bostan H."/>
            <person name="Rolling W."/>
            <person name="Curaba J."/>
            <person name="Simon P."/>
        </authorList>
    </citation>
    <scope>NUCLEOTIDE SEQUENCE</scope>
    <source>
        <tissue evidence="1">Leaf</tissue>
    </source>
</reference>
<dbReference type="AlphaFoldDB" id="A0A169WPP7"/>
<sequence>MVSITGKISLDQVLKDIKKKIKRNAELIKKESSEENMAPPEQFSGDPFSRDEVLAGINQDMHHPYSVQMPSSPYHHPYIVQQLQPSHHHLYTVQQPQPQPPYHHLYTVQPPQPQPPYHHLYTVQTPSLCDRCEYPYHYNH</sequence>
<protein>
    <submittedName>
        <fullName evidence="1">Uncharacterized protein</fullName>
    </submittedName>
</protein>